<dbReference type="Proteomes" id="UP000016160">
    <property type="component" value="Chromosome"/>
</dbReference>
<feature type="transmembrane region" description="Helical" evidence="5">
    <location>
        <begin position="64"/>
        <end position="83"/>
    </location>
</feature>
<evidence type="ECO:0000313" key="6">
    <source>
        <dbReference type="EMBL" id="CDF79958.1"/>
    </source>
</evidence>
<protein>
    <submittedName>
        <fullName evidence="6">Disulphide bond formation protein DsbB/BdbC</fullName>
    </submittedName>
</protein>
<keyword evidence="7" id="KW-1185">Reference proteome</keyword>
<dbReference type="Pfam" id="PF02600">
    <property type="entry name" value="DsbB"/>
    <property type="match status" value="1"/>
</dbReference>
<dbReference type="RefSeq" id="WP_051774721.1">
    <property type="nucleotide sequence ID" value="NZ_HG315671.1"/>
</dbReference>
<gene>
    <name evidence="6" type="ORF">BN863_22460</name>
</gene>
<evidence type="ECO:0000313" key="7">
    <source>
        <dbReference type="Proteomes" id="UP000016160"/>
    </source>
</evidence>
<feature type="transmembrane region" description="Helical" evidence="5">
    <location>
        <begin position="103"/>
        <end position="126"/>
    </location>
</feature>
<evidence type="ECO:0000256" key="5">
    <source>
        <dbReference type="SAM" id="Phobius"/>
    </source>
</evidence>
<evidence type="ECO:0000256" key="3">
    <source>
        <dbReference type="ARBA" id="ARBA00022989"/>
    </source>
</evidence>
<accession>T2KNB6</accession>
<evidence type="ECO:0000256" key="2">
    <source>
        <dbReference type="ARBA" id="ARBA00022692"/>
    </source>
</evidence>
<name>T2KNB6_FORAG</name>
<dbReference type="SUPFAM" id="SSF158442">
    <property type="entry name" value="DsbB-like"/>
    <property type="match status" value="1"/>
</dbReference>
<dbReference type="GO" id="GO:0015035">
    <property type="term" value="F:protein-disulfide reductase activity"/>
    <property type="evidence" value="ECO:0007669"/>
    <property type="project" value="InterPro"/>
</dbReference>
<dbReference type="AlphaFoldDB" id="T2KNB6"/>
<dbReference type="GO" id="GO:0016020">
    <property type="term" value="C:membrane"/>
    <property type="evidence" value="ECO:0007669"/>
    <property type="project" value="UniProtKB-SubCell"/>
</dbReference>
<dbReference type="Gene3D" id="1.20.1550.10">
    <property type="entry name" value="DsbB-like"/>
    <property type="match status" value="1"/>
</dbReference>
<dbReference type="GO" id="GO:0006457">
    <property type="term" value="P:protein folding"/>
    <property type="evidence" value="ECO:0007669"/>
    <property type="project" value="InterPro"/>
</dbReference>
<keyword evidence="3 5" id="KW-1133">Transmembrane helix</keyword>
<dbReference type="HOGENOM" id="CLU_113737_0_0_10"/>
<reference evidence="6 7" key="1">
    <citation type="journal article" date="2013" name="Appl. Environ. Microbiol.">
        <title>The genome of the alga-associated marine flavobacterium Formosa agariphila KMM 3901T reveals a broad potential for degradation of algal polysaccharides.</title>
        <authorList>
            <person name="Mann A.J."/>
            <person name="Hahnke R.L."/>
            <person name="Huang S."/>
            <person name="Werner J."/>
            <person name="Xing P."/>
            <person name="Barbeyron T."/>
            <person name="Huettel B."/>
            <person name="Stueber K."/>
            <person name="Reinhardt R."/>
            <person name="Harder J."/>
            <person name="Gloeckner F.O."/>
            <person name="Amann R.I."/>
            <person name="Teeling H."/>
        </authorList>
    </citation>
    <scope>NUCLEOTIDE SEQUENCE [LARGE SCALE GENOMIC DNA]</scope>
    <source>
        <strain evidence="7">DSM 15362 / KCTC 12365 / LMG 23005 / KMM 3901</strain>
    </source>
</reference>
<dbReference type="InterPro" id="IPR003752">
    <property type="entry name" value="DiS_bond_form_DsbB/BdbC"/>
</dbReference>
<keyword evidence="2 5" id="KW-0812">Transmembrane</keyword>
<evidence type="ECO:0000256" key="1">
    <source>
        <dbReference type="ARBA" id="ARBA00004141"/>
    </source>
</evidence>
<dbReference type="PATRIC" id="fig|1347342.6.peg.2254"/>
<evidence type="ECO:0000256" key="4">
    <source>
        <dbReference type="ARBA" id="ARBA00023136"/>
    </source>
</evidence>
<dbReference type="InterPro" id="IPR023380">
    <property type="entry name" value="DsbB-like_sf"/>
</dbReference>
<feature type="transmembrane region" description="Helical" evidence="5">
    <location>
        <begin position="38"/>
        <end position="57"/>
    </location>
</feature>
<keyword evidence="4 5" id="KW-0472">Membrane</keyword>
<feature type="transmembrane region" description="Helical" evidence="5">
    <location>
        <begin position="7"/>
        <end position="26"/>
    </location>
</feature>
<comment type="subcellular location">
    <subcellularLocation>
        <location evidence="1">Membrane</location>
        <topology evidence="1">Multi-pass membrane protein</topology>
    </subcellularLocation>
</comment>
<organism evidence="6 7">
    <name type="scientific">Formosa agariphila (strain DSM 15362 / KCTC 12365 / LMG 23005 / KMM 3901 / M-2Alg 35-1)</name>
    <dbReference type="NCBI Taxonomy" id="1347342"/>
    <lineage>
        <taxon>Bacteria</taxon>
        <taxon>Pseudomonadati</taxon>
        <taxon>Bacteroidota</taxon>
        <taxon>Flavobacteriia</taxon>
        <taxon>Flavobacteriales</taxon>
        <taxon>Flavobacteriaceae</taxon>
        <taxon>Formosa</taxon>
    </lineage>
</organism>
<feature type="transmembrane region" description="Helical" evidence="5">
    <location>
        <begin position="146"/>
        <end position="163"/>
    </location>
</feature>
<proteinExistence type="predicted"/>
<sequence length="177" mass="19153">MNALKIINSSAILIICSILIGAFYFQFGLHEDPCPLCLLQRIAMIAVIFGLCLNTYFGFKAEHFGIIIISALIGITISTRQVLLHICPVPGEAAGYGSPIFGMYLYSWGVVIFAASILASAILLFFIPKAAVTRTDLKISLFEKSAVYLAVLLILINVIATLFECQLGPCCDDGPCL</sequence>
<dbReference type="eggNOG" id="COG1495">
    <property type="taxonomic scope" value="Bacteria"/>
</dbReference>
<dbReference type="OrthoDB" id="3711263at2"/>
<dbReference type="EMBL" id="HG315671">
    <property type="protein sequence ID" value="CDF79958.1"/>
    <property type="molecule type" value="Genomic_DNA"/>
</dbReference>
<dbReference type="STRING" id="1347342.BN863_22460"/>